<keyword evidence="2 9" id="KW-0963">Cytoplasm</keyword>
<dbReference type="Proteomes" id="UP000269923">
    <property type="component" value="Unassembled WGS sequence"/>
</dbReference>
<accession>A0A3P1ZZT1</accession>
<keyword evidence="5 9" id="KW-0548">Nucleotidyltransferase</keyword>
<dbReference type="PANTHER" id="PTHR17490">
    <property type="entry name" value="SUA5"/>
    <property type="match status" value="1"/>
</dbReference>
<dbReference type="SUPFAM" id="SSF55821">
    <property type="entry name" value="YrdC/RibB"/>
    <property type="match status" value="1"/>
</dbReference>
<dbReference type="GO" id="GO:0005524">
    <property type="term" value="F:ATP binding"/>
    <property type="evidence" value="ECO:0007669"/>
    <property type="project" value="UniProtKB-UniRule"/>
</dbReference>
<protein>
    <recommendedName>
        <fullName evidence="9">Threonylcarbamoyl-AMP synthase</fullName>
        <shortName evidence="9">TC-AMP synthase</shortName>
        <ecNumber evidence="9">2.7.7.87</ecNumber>
    </recommendedName>
    <alternativeName>
        <fullName evidence="9">L-threonylcarbamoyladenylate synthase</fullName>
    </alternativeName>
    <alternativeName>
        <fullName evidence="9">t(6)A37 threonylcarbamoyladenosine biosynthesis protein TsaC</fullName>
    </alternativeName>
    <alternativeName>
        <fullName evidence="9">tRNA threonylcarbamoyladenosine biosynthesis protein TsaC</fullName>
    </alternativeName>
</protein>
<name>A0A3P1ZZT1_9NEIS</name>
<keyword evidence="12" id="KW-1185">Reference proteome</keyword>
<dbReference type="GO" id="GO:0002949">
    <property type="term" value="P:tRNA threonylcarbamoyladenosine modification"/>
    <property type="evidence" value="ECO:0007669"/>
    <property type="project" value="UniProtKB-UniRule"/>
</dbReference>
<comment type="subcellular location">
    <subcellularLocation>
        <location evidence="1 9">Cytoplasm</location>
    </subcellularLocation>
</comment>
<evidence type="ECO:0000256" key="5">
    <source>
        <dbReference type="ARBA" id="ARBA00022695"/>
    </source>
</evidence>
<comment type="function">
    <text evidence="9">Required for the formation of a threonylcarbamoyl group on adenosine at position 37 (t(6)A37) in tRNAs that read codons beginning with adenine. Catalyzes the conversion of L-threonine, HCO(3)(-)/CO(2) and ATP to give threonylcarbamoyl-AMP (TC-AMP) as the acyladenylate intermediate, with the release of diphosphate.</text>
</comment>
<dbReference type="InterPro" id="IPR017945">
    <property type="entry name" value="DHBP_synth_RibB-like_a/b_dom"/>
</dbReference>
<evidence type="ECO:0000256" key="4">
    <source>
        <dbReference type="ARBA" id="ARBA00022694"/>
    </source>
</evidence>
<reference evidence="11 12" key="1">
    <citation type="submission" date="2018-11" db="EMBL/GenBank/DDBJ databases">
        <title>Genomes From Bacteria Associated with the Canine Oral Cavity: a Test Case for Automated Genome-Based Taxonomic Assignment.</title>
        <authorList>
            <person name="Coil D.A."/>
            <person name="Jospin G."/>
            <person name="Darling A.E."/>
            <person name="Wallis C."/>
            <person name="Davis I.J."/>
            <person name="Harris S."/>
            <person name="Eisen J.A."/>
            <person name="Holcombe L.J."/>
            <person name="O'Flynn C."/>
        </authorList>
    </citation>
    <scope>NUCLEOTIDE SEQUENCE [LARGE SCALE GENOMIC DNA]</scope>
    <source>
        <strain evidence="11 12">COT-280</strain>
    </source>
</reference>
<evidence type="ECO:0000313" key="11">
    <source>
        <dbReference type="EMBL" id="RRD88617.1"/>
    </source>
</evidence>
<sequence>MRIPPHIVRHLRRGGIAAYPTESCYGIGGLPNHPRVVRQIIRLKKRPQHKGLIVIAAHIAQLQKHLQTLSPSVRQQLEHIWPAPATYILPAHARVLPQLRGRRRNGLAVRIPDHPLARELCRQTRSALISTSCNRGGQRPCRSVREVRRRFGRRIPIIRGIIGKRKRPSDIIDWQNGTRLR</sequence>
<dbReference type="InterPro" id="IPR050156">
    <property type="entry name" value="TC-AMP_synthase_SUA5"/>
</dbReference>
<evidence type="ECO:0000256" key="8">
    <source>
        <dbReference type="ARBA" id="ARBA00048366"/>
    </source>
</evidence>
<dbReference type="GO" id="GO:0000049">
    <property type="term" value="F:tRNA binding"/>
    <property type="evidence" value="ECO:0007669"/>
    <property type="project" value="TreeGrafter"/>
</dbReference>
<dbReference type="EMBL" id="RQYC01000044">
    <property type="protein sequence ID" value="RRD88617.1"/>
    <property type="molecule type" value="Genomic_DNA"/>
</dbReference>
<keyword evidence="6 9" id="KW-0547">Nucleotide-binding</keyword>
<dbReference type="Pfam" id="PF01300">
    <property type="entry name" value="Sua5_yciO_yrdC"/>
    <property type="match status" value="1"/>
</dbReference>
<evidence type="ECO:0000313" key="12">
    <source>
        <dbReference type="Proteomes" id="UP000269923"/>
    </source>
</evidence>
<gene>
    <name evidence="9" type="primary">tsaC</name>
    <name evidence="11" type="ORF">EII21_11215</name>
</gene>
<evidence type="ECO:0000256" key="3">
    <source>
        <dbReference type="ARBA" id="ARBA00022679"/>
    </source>
</evidence>
<comment type="similarity">
    <text evidence="9">Belongs to the SUA5 family. TsaC subfamily.</text>
</comment>
<evidence type="ECO:0000256" key="9">
    <source>
        <dbReference type="HAMAP-Rule" id="MF_01852"/>
    </source>
</evidence>
<dbReference type="STRING" id="1121352.GCA_000620925_02088"/>
<dbReference type="PROSITE" id="PS51163">
    <property type="entry name" value="YRDC"/>
    <property type="match status" value="1"/>
</dbReference>
<proteinExistence type="inferred from homology"/>
<comment type="catalytic activity">
    <reaction evidence="8 9">
        <text>L-threonine + hydrogencarbonate + ATP = L-threonylcarbamoyladenylate + diphosphate + H2O</text>
        <dbReference type="Rhea" id="RHEA:36407"/>
        <dbReference type="ChEBI" id="CHEBI:15377"/>
        <dbReference type="ChEBI" id="CHEBI:17544"/>
        <dbReference type="ChEBI" id="CHEBI:30616"/>
        <dbReference type="ChEBI" id="CHEBI:33019"/>
        <dbReference type="ChEBI" id="CHEBI:57926"/>
        <dbReference type="ChEBI" id="CHEBI:73682"/>
        <dbReference type="EC" id="2.7.7.87"/>
    </reaction>
</comment>
<evidence type="ECO:0000259" key="10">
    <source>
        <dbReference type="PROSITE" id="PS51163"/>
    </source>
</evidence>
<dbReference type="EC" id="2.7.7.87" evidence="9"/>
<evidence type="ECO:0000256" key="7">
    <source>
        <dbReference type="ARBA" id="ARBA00022840"/>
    </source>
</evidence>
<dbReference type="GO" id="GO:0006450">
    <property type="term" value="P:regulation of translational fidelity"/>
    <property type="evidence" value="ECO:0007669"/>
    <property type="project" value="TreeGrafter"/>
</dbReference>
<evidence type="ECO:0000256" key="6">
    <source>
        <dbReference type="ARBA" id="ARBA00022741"/>
    </source>
</evidence>
<dbReference type="InterPro" id="IPR023535">
    <property type="entry name" value="TC-AMP_synthase"/>
</dbReference>
<dbReference type="InterPro" id="IPR006070">
    <property type="entry name" value="Sua5-like_dom"/>
</dbReference>
<evidence type="ECO:0000256" key="1">
    <source>
        <dbReference type="ARBA" id="ARBA00004496"/>
    </source>
</evidence>
<dbReference type="Gene3D" id="3.90.870.10">
    <property type="entry name" value="DHBP synthase"/>
    <property type="match status" value="1"/>
</dbReference>
<dbReference type="HAMAP" id="MF_01852">
    <property type="entry name" value="TsaC"/>
    <property type="match status" value="1"/>
</dbReference>
<dbReference type="RefSeq" id="WP_124796478.1">
    <property type="nucleotide sequence ID" value="NZ_RQYC01000044.1"/>
</dbReference>
<dbReference type="AlphaFoldDB" id="A0A3P1ZZT1"/>
<comment type="caution">
    <text evidence="11">The sequence shown here is derived from an EMBL/GenBank/DDBJ whole genome shotgun (WGS) entry which is preliminary data.</text>
</comment>
<dbReference type="OrthoDB" id="9814580at2"/>
<keyword evidence="3 9" id="KW-0808">Transferase</keyword>
<feature type="domain" description="YrdC-like" evidence="10">
    <location>
        <begin position="1"/>
        <end position="181"/>
    </location>
</feature>
<evidence type="ECO:0000256" key="2">
    <source>
        <dbReference type="ARBA" id="ARBA00022490"/>
    </source>
</evidence>
<keyword evidence="4 9" id="KW-0819">tRNA processing</keyword>
<dbReference type="PANTHER" id="PTHR17490:SF18">
    <property type="entry name" value="THREONYLCARBAMOYL-AMP SYNTHASE"/>
    <property type="match status" value="1"/>
</dbReference>
<dbReference type="GO" id="GO:0003725">
    <property type="term" value="F:double-stranded RNA binding"/>
    <property type="evidence" value="ECO:0007669"/>
    <property type="project" value="InterPro"/>
</dbReference>
<organism evidence="11 12">
    <name type="scientific">Conchiformibius steedae</name>
    <dbReference type="NCBI Taxonomy" id="153493"/>
    <lineage>
        <taxon>Bacteria</taxon>
        <taxon>Pseudomonadati</taxon>
        <taxon>Pseudomonadota</taxon>
        <taxon>Betaproteobacteria</taxon>
        <taxon>Neisseriales</taxon>
        <taxon>Neisseriaceae</taxon>
        <taxon>Conchiformibius</taxon>
    </lineage>
</organism>
<keyword evidence="7 9" id="KW-0067">ATP-binding</keyword>
<dbReference type="GO" id="GO:0005737">
    <property type="term" value="C:cytoplasm"/>
    <property type="evidence" value="ECO:0007669"/>
    <property type="project" value="UniProtKB-SubCell"/>
</dbReference>
<dbReference type="GO" id="GO:0061710">
    <property type="term" value="F:L-threonylcarbamoyladenylate synthase"/>
    <property type="evidence" value="ECO:0007669"/>
    <property type="project" value="UniProtKB-EC"/>
</dbReference>